<dbReference type="GO" id="GO:0009786">
    <property type="term" value="P:regulation of asymmetric cell division"/>
    <property type="evidence" value="ECO:0007669"/>
    <property type="project" value="InterPro"/>
</dbReference>
<accession>A0A5A7QZC8</accession>
<organism evidence="1 2">
    <name type="scientific">Striga asiatica</name>
    <name type="common">Asiatic witchweed</name>
    <name type="synonym">Buchnera asiatica</name>
    <dbReference type="NCBI Taxonomy" id="4170"/>
    <lineage>
        <taxon>Eukaryota</taxon>
        <taxon>Viridiplantae</taxon>
        <taxon>Streptophyta</taxon>
        <taxon>Embryophyta</taxon>
        <taxon>Tracheophyta</taxon>
        <taxon>Spermatophyta</taxon>
        <taxon>Magnoliopsida</taxon>
        <taxon>eudicotyledons</taxon>
        <taxon>Gunneridae</taxon>
        <taxon>Pentapetalae</taxon>
        <taxon>asterids</taxon>
        <taxon>lamiids</taxon>
        <taxon>Lamiales</taxon>
        <taxon>Orobanchaceae</taxon>
        <taxon>Buchnereae</taxon>
        <taxon>Striga</taxon>
    </lineage>
</organism>
<keyword evidence="2" id="KW-1185">Reference proteome</keyword>
<sequence>MFASQLLRILQTIPSDDVKYNTCVSSEQDATMKENLSSTLFESNFGGKEVYPLDGIQKETDILQFEEKGNYESWNPKFVDEFPSEIQNGPQNVTINEFRNGPFYPSDSNENLTTAAEEDSSNFNKNEEVEDLVLSELIVCYKEINFHAVKDICMDEKKTIEINENEPPGRFCPSPLEANSSRVANAEANDAENVASDESNLSSLNNEHGRAKLSCESYSVDELMPKVETNRVETDKTLSNCSADQNNSFVERALPIQEFGTRSFLRSFISSLDSEGNNKGERFSHDQKVTLKENVQTSILPYNSKIESKSITFDFDPPLSEETTAGISNVQGRKNSNFYGTSDSIQEGHEESLKVENGVIIDGNEPVVDQEKTEHDYESSFSNDGFAPQSGLIPFSGSISFRSDGSAASGRSFAFPILQTEWASSPVRMTKADGRHLRKPRFWRSGLLCCRF</sequence>
<protein>
    <submittedName>
        <fullName evidence="1">18S pre-ribosomal assembly protein gar2</fullName>
    </submittedName>
</protein>
<reference evidence="2" key="1">
    <citation type="journal article" date="2019" name="Curr. Biol.">
        <title>Genome Sequence of Striga asiatica Provides Insight into the Evolution of Plant Parasitism.</title>
        <authorList>
            <person name="Yoshida S."/>
            <person name="Kim S."/>
            <person name="Wafula E.K."/>
            <person name="Tanskanen J."/>
            <person name="Kim Y.M."/>
            <person name="Honaas L."/>
            <person name="Yang Z."/>
            <person name="Spallek T."/>
            <person name="Conn C.E."/>
            <person name="Ichihashi Y."/>
            <person name="Cheong K."/>
            <person name="Cui S."/>
            <person name="Der J.P."/>
            <person name="Gundlach H."/>
            <person name="Jiao Y."/>
            <person name="Hori C."/>
            <person name="Ishida J.K."/>
            <person name="Kasahara H."/>
            <person name="Kiba T."/>
            <person name="Kim M.S."/>
            <person name="Koo N."/>
            <person name="Laohavisit A."/>
            <person name="Lee Y.H."/>
            <person name="Lumba S."/>
            <person name="McCourt P."/>
            <person name="Mortimer J.C."/>
            <person name="Mutuku J.M."/>
            <person name="Nomura T."/>
            <person name="Sasaki-Sekimoto Y."/>
            <person name="Seto Y."/>
            <person name="Wang Y."/>
            <person name="Wakatake T."/>
            <person name="Sakakibara H."/>
            <person name="Demura T."/>
            <person name="Yamaguchi S."/>
            <person name="Yoneyama K."/>
            <person name="Manabe R.I."/>
            <person name="Nelson D.C."/>
            <person name="Schulman A.H."/>
            <person name="Timko M.P."/>
            <person name="dePamphilis C.W."/>
            <person name="Choi D."/>
            <person name="Shirasu K."/>
        </authorList>
    </citation>
    <scope>NUCLEOTIDE SEQUENCE [LARGE SCALE GENOMIC DNA]</scope>
    <source>
        <strain evidence="2">cv. UVA1</strain>
    </source>
</reference>
<comment type="caution">
    <text evidence="1">The sequence shown here is derived from an EMBL/GenBank/DDBJ whole genome shotgun (WGS) entry which is preliminary data.</text>
</comment>
<evidence type="ECO:0000313" key="1">
    <source>
        <dbReference type="EMBL" id="GER50466.1"/>
    </source>
</evidence>
<dbReference type="InterPro" id="IPR040378">
    <property type="entry name" value="BASL"/>
</dbReference>
<dbReference type="PANTHER" id="PTHR33914">
    <property type="entry name" value="18S PRE-RIBOSOMAL ASSEMBLY PROTEIN GAR2-LIKE PROTEIN"/>
    <property type="match status" value="1"/>
</dbReference>
<gene>
    <name evidence="1" type="ORF">STAS_27776</name>
</gene>
<evidence type="ECO:0000313" key="2">
    <source>
        <dbReference type="Proteomes" id="UP000325081"/>
    </source>
</evidence>
<name>A0A5A7QZC8_STRAF</name>
<dbReference type="OrthoDB" id="1911032at2759"/>
<dbReference type="PANTHER" id="PTHR33914:SF18">
    <property type="entry name" value="DUF688 FAMILY PROTEIN"/>
    <property type="match status" value="1"/>
</dbReference>
<dbReference type="Proteomes" id="UP000325081">
    <property type="component" value="Unassembled WGS sequence"/>
</dbReference>
<dbReference type="EMBL" id="BKCP01009292">
    <property type="protein sequence ID" value="GER50466.1"/>
    <property type="molecule type" value="Genomic_DNA"/>
</dbReference>
<proteinExistence type="predicted"/>
<dbReference type="AlphaFoldDB" id="A0A5A7QZC8"/>